<feature type="domain" description="Histidine kinase" evidence="8">
    <location>
        <begin position="280"/>
        <end position="520"/>
    </location>
</feature>
<dbReference type="SMART" id="SM00387">
    <property type="entry name" value="HATPase_c"/>
    <property type="match status" value="1"/>
</dbReference>
<dbReference type="RefSeq" id="WP_102843909.1">
    <property type="nucleotide sequence ID" value="NZ_PDZR01000012.1"/>
</dbReference>
<evidence type="ECO:0000256" key="5">
    <source>
        <dbReference type="ARBA" id="ARBA00022777"/>
    </source>
</evidence>
<keyword evidence="4" id="KW-0808">Transferase</keyword>
<dbReference type="PANTHER" id="PTHR44936">
    <property type="entry name" value="SENSOR PROTEIN CREC"/>
    <property type="match status" value="1"/>
</dbReference>
<comment type="caution">
    <text evidence="9">The sequence shown here is derived from an EMBL/GenBank/DDBJ whole genome shotgun (WGS) entry which is preliminary data.</text>
</comment>
<dbReference type="InterPro" id="IPR036890">
    <property type="entry name" value="HATPase_C_sf"/>
</dbReference>
<dbReference type="Gene3D" id="3.30.565.10">
    <property type="entry name" value="Histidine kinase-like ATPase, C-terminal domain"/>
    <property type="match status" value="1"/>
</dbReference>
<comment type="catalytic activity">
    <reaction evidence="1">
        <text>ATP + protein L-histidine = ADP + protein N-phospho-L-histidine.</text>
        <dbReference type="EC" id="2.7.13.3"/>
    </reaction>
</comment>
<dbReference type="Proteomes" id="UP000236286">
    <property type="component" value="Unassembled WGS sequence"/>
</dbReference>
<keyword evidence="7" id="KW-1133">Transmembrane helix</keyword>
<evidence type="ECO:0000259" key="8">
    <source>
        <dbReference type="PROSITE" id="PS50109"/>
    </source>
</evidence>
<evidence type="ECO:0000313" key="9">
    <source>
        <dbReference type="EMBL" id="PNG25755.1"/>
    </source>
</evidence>
<dbReference type="Gene3D" id="1.10.287.130">
    <property type="match status" value="1"/>
</dbReference>
<dbReference type="GO" id="GO:0000160">
    <property type="term" value="P:phosphorelay signal transduction system"/>
    <property type="evidence" value="ECO:0007669"/>
    <property type="project" value="UniProtKB-KW"/>
</dbReference>
<keyword evidence="3" id="KW-0597">Phosphoprotein</keyword>
<keyword evidence="7" id="KW-0812">Transmembrane</keyword>
<feature type="transmembrane region" description="Helical" evidence="7">
    <location>
        <begin position="190"/>
        <end position="214"/>
    </location>
</feature>
<evidence type="ECO:0000256" key="7">
    <source>
        <dbReference type="SAM" id="Phobius"/>
    </source>
</evidence>
<sequence>MSELAIPPHVGHESLAAEPAAEAARARRRRRLSFGLSMRVLVLNTAFVMIAATMIYVPALSIYRSYWLHNRLSAAYTAALVLEAAPSAMTPPELSRMLLESVGARVIVLNMKGTKRILASSDLPPAVDAVYDLRTQSLGDVPLEAIETLFAPSGRVITVLGAAPMGGDAVAITMDEAPLKRGMEAYSRRLLVMTLVMSAIVAILATIAANIMVLRPVRRLTDNITEFGADPENAARIIEPSGSEHEIGQAEAALAVMQESLVRELNQKKHLAALGLAVAKINHDMRNMLSSAQLLSDRLANVTDPLAQRIAPKLVATLDRAIRFCQATMTYGRAVDEPPKLRRFLLRPLVEEAIESVSPLAAGHIEFVNDAPERLEVCADAEQMFRVLVNLLRNGVEALQSAGPAPGWPAEIRIAARERLGPCEGRPAPAKGAPAALPGRAETIIEVSDSGPGVPDSARSKLFAAFFTADRAGGTGLGLVIASDLVRAHGGSLALAPPAAAASGTEPPGAKFVITLPLYVTDADAAAPARFENALPDRERP</sequence>
<protein>
    <recommendedName>
        <fullName evidence="2">histidine kinase</fullName>
        <ecNumber evidence="2">2.7.13.3</ecNumber>
    </recommendedName>
</protein>
<evidence type="ECO:0000256" key="4">
    <source>
        <dbReference type="ARBA" id="ARBA00022679"/>
    </source>
</evidence>
<dbReference type="InterPro" id="IPR003594">
    <property type="entry name" value="HATPase_dom"/>
</dbReference>
<keyword evidence="7" id="KW-0472">Membrane</keyword>
<feature type="transmembrane region" description="Helical" evidence="7">
    <location>
        <begin position="41"/>
        <end position="63"/>
    </location>
</feature>
<evidence type="ECO:0000313" key="10">
    <source>
        <dbReference type="Proteomes" id="UP000236286"/>
    </source>
</evidence>
<dbReference type="AlphaFoldDB" id="A0A2J7TG54"/>
<keyword evidence="6" id="KW-0902">Two-component regulatory system</keyword>
<evidence type="ECO:0000256" key="1">
    <source>
        <dbReference type="ARBA" id="ARBA00000085"/>
    </source>
</evidence>
<reference evidence="9 10" key="1">
    <citation type="submission" date="2017-10" db="EMBL/GenBank/DDBJ databases">
        <title>Genome announcement of Methylocella silvestris TVC from permafrost.</title>
        <authorList>
            <person name="Wang J."/>
            <person name="Geng K."/>
            <person name="Ul-Haque F."/>
            <person name="Crombie A.T."/>
            <person name="Street L.E."/>
            <person name="Wookey P.A."/>
            <person name="Murrell J.C."/>
            <person name="Pratscher J."/>
        </authorList>
    </citation>
    <scope>NUCLEOTIDE SEQUENCE [LARGE SCALE GENOMIC DNA]</scope>
    <source>
        <strain evidence="9 10">TVC</strain>
    </source>
</reference>
<dbReference type="EMBL" id="PDZR01000012">
    <property type="protein sequence ID" value="PNG25755.1"/>
    <property type="molecule type" value="Genomic_DNA"/>
</dbReference>
<dbReference type="Pfam" id="PF02518">
    <property type="entry name" value="HATPase_c"/>
    <property type="match status" value="1"/>
</dbReference>
<dbReference type="InterPro" id="IPR050980">
    <property type="entry name" value="2C_sensor_his_kinase"/>
</dbReference>
<accession>A0A2J7TG54</accession>
<gene>
    <name evidence="9" type="ORF">CR492_11590</name>
</gene>
<dbReference type="PRINTS" id="PR00344">
    <property type="entry name" value="BCTRLSENSOR"/>
</dbReference>
<dbReference type="SUPFAM" id="SSF55874">
    <property type="entry name" value="ATPase domain of HSP90 chaperone/DNA topoisomerase II/histidine kinase"/>
    <property type="match status" value="1"/>
</dbReference>
<dbReference type="InterPro" id="IPR005467">
    <property type="entry name" value="His_kinase_dom"/>
</dbReference>
<evidence type="ECO:0000256" key="6">
    <source>
        <dbReference type="ARBA" id="ARBA00023012"/>
    </source>
</evidence>
<dbReference type="PROSITE" id="PS50109">
    <property type="entry name" value="HIS_KIN"/>
    <property type="match status" value="1"/>
</dbReference>
<keyword evidence="5 9" id="KW-0418">Kinase</keyword>
<name>A0A2J7TG54_METSI</name>
<dbReference type="OrthoDB" id="9784218at2"/>
<organism evidence="9 10">
    <name type="scientific">Methylocella silvestris</name>
    <dbReference type="NCBI Taxonomy" id="199596"/>
    <lineage>
        <taxon>Bacteria</taxon>
        <taxon>Pseudomonadati</taxon>
        <taxon>Pseudomonadota</taxon>
        <taxon>Alphaproteobacteria</taxon>
        <taxon>Hyphomicrobiales</taxon>
        <taxon>Beijerinckiaceae</taxon>
        <taxon>Methylocella</taxon>
    </lineage>
</organism>
<dbReference type="PANTHER" id="PTHR44936:SF9">
    <property type="entry name" value="SENSOR PROTEIN CREC"/>
    <property type="match status" value="1"/>
</dbReference>
<evidence type="ECO:0000256" key="2">
    <source>
        <dbReference type="ARBA" id="ARBA00012438"/>
    </source>
</evidence>
<evidence type="ECO:0000256" key="3">
    <source>
        <dbReference type="ARBA" id="ARBA00022553"/>
    </source>
</evidence>
<dbReference type="EC" id="2.7.13.3" evidence="2"/>
<dbReference type="InterPro" id="IPR004358">
    <property type="entry name" value="Sig_transdc_His_kin-like_C"/>
</dbReference>
<proteinExistence type="predicted"/>
<dbReference type="GO" id="GO:0004673">
    <property type="term" value="F:protein histidine kinase activity"/>
    <property type="evidence" value="ECO:0007669"/>
    <property type="project" value="UniProtKB-EC"/>
</dbReference>